<dbReference type="InterPro" id="IPR017937">
    <property type="entry name" value="Thioredoxin_CS"/>
</dbReference>
<organism evidence="2">
    <name type="scientific">mine drainage metagenome</name>
    <dbReference type="NCBI Taxonomy" id="410659"/>
    <lineage>
        <taxon>unclassified sequences</taxon>
        <taxon>metagenomes</taxon>
        <taxon>ecological metagenomes</taxon>
    </lineage>
</organism>
<dbReference type="EMBL" id="MLJW01000817">
    <property type="protein sequence ID" value="OIQ82331.1"/>
    <property type="molecule type" value="Genomic_DNA"/>
</dbReference>
<dbReference type="InterPro" id="IPR050553">
    <property type="entry name" value="Thioredoxin_ResA/DsbE_sf"/>
</dbReference>
<name>A0A1J5QXZ3_9ZZZZ</name>
<dbReference type="InterPro" id="IPR036249">
    <property type="entry name" value="Thioredoxin-like_sf"/>
</dbReference>
<dbReference type="PROSITE" id="PS00194">
    <property type="entry name" value="THIOREDOXIN_1"/>
    <property type="match status" value="1"/>
</dbReference>
<dbReference type="Gene3D" id="3.40.30.10">
    <property type="entry name" value="Glutaredoxin"/>
    <property type="match status" value="1"/>
</dbReference>
<gene>
    <name evidence="2" type="primary">resA_43</name>
    <name evidence="2" type="ORF">GALL_358940</name>
</gene>
<dbReference type="PROSITE" id="PS51352">
    <property type="entry name" value="THIOREDOXIN_2"/>
    <property type="match status" value="1"/>
</dbReference>
<evidence type="ECO:0000313" key="2">
    <source>
        <dbReference type="EMBL" id="OIQ82331.1"/>
    </source>
</evidence>
<dbReference type="InterPro" id="IPR000866">
    <property type="entry name" value="AhpC/TSA"/>
</dbReference>
<feature type="domain" description="Thioredoxin" evidence="1">
    <location>
        <begin position="34"/>
        <end position="176"/>
    </location>
</feature>
<sequence length="176" mass="19308">MPGRARLLIIAAVAIALLLATVMRHEHPPEPLMPLPAGTANLFAAQFTDAFGNAQRLDQWRSKIVIVNFWATWCPPCRDEMPELSALQDKYRARGVVVLGIATDDAAKMQQFAKDMPVTYPLLAGDMPAMDLAASLGNDRDILPYTVILRRDGSVAARHFGRIDSQALESILAPLM</sequence>
<comment type="caution">
    <text evidence="2">The sequence shown here is derived from an EMBL/GenBank/DDBJ whole genome shotgun (WGS) entry which is preliminary data.</text>
</comment>
<reference evidence="2" key="1">
    <citation type="submission" date="2016-10" db="EMBL/GenBank/DDBJ databases">
        <title>Sequence of Gallionella enrichment culture.</title>
        <authorList>
            <person name="Poehlein A."/>
            <person name="Muehling M."/>
            <person name="Daniel R."/>
        </authorList>
    </citation>
    <scope>NUCLEOTIDE SEQUENCE</scope>
</reference>
<dbReference type="AlphaFoldDB" id="A0A1J5QXZ3"/>
<proteinExistence type="predicted"/>
<dbReference type="PANTHER" id="PTHR42852">
    <property type="entry name" value="THIOL:DISULFIDE INTERCHANGE PROTEIN DSBE"/>
    <property type="match status" value="1"/>
</dbReference>
<protein>
    <submittedName>
        <fullName evidence="2">Thiol-disulfide oxidoreductase ResA</fullName>
    </submittedName>
</protein>
<dbReference type="SUPFAM" id="SSF52833">
    <property type="entry name" value="Thioredoxin-like"/>
    <property type="match status" value="1"/>
</dbReference>
<accession>A0A1J5QXZ3</accession>
<dbReference type="CDD" id="cd02966">
    <property type="entry name" value="TlpA_like_family"/>
    <property type="match status" value="1"/>
</dbReference>
<evidence type="ECO:0000259" key="1">
    <source>
        <dbReference type="PROSITE" id="PS51352"/>
    </source>
</evidence>
<dbReference type="InterPro" id="IPR013766">
    <property type="entry name" value="Thioredoxin_domain"/>
</dbReference>
<dbReference type="Pfam" id="PF00578">
    <property type="entry name" value="AhpC-TSA"/>
    <property type="match status" value="1"/>
</dbReference>
<dbReference type="GO" id="GO:0016491">
    <property type="term" value="F:oxidoreductase activity"/>
    <property type="evidence" value="ECO:0007669"/>
    <property type="project" value="InterPro"/>
</dbReference>
<dbReference type="GO" id="GO:0016209">
    <property type="term" value="F:antioxidant activity"/>
    <property type="evidence" value="ECO:0007669"/>
    <property type="project" value="InterPro"/>
</dbReference>
<dbReference type="PANTHER" id="PTHR42852:SF18">
    <property type="entry name" value="CHROMOSOME UNDETERMINED SCAFFOLD_47, WHOLE GENOME SHOTGUN SEQUENCE"/>
    <property type="match status" value="1"/>
</dbReference>